<dbReference type="Proteomes" id="UP001237642">
    <property type="component" value="Unassembled WGS sequence"/>
</dbReference>
<sequence length="365" mass="41980">MDNNRSWMYQRTDNRGLLNDSFVVGLEEFMNHVISQPSSFNGMNINCPCTKCKFIRHWDAQTVKLHLLKKGFVKNYYVWNRHGEPYIARESAGQSSTDYSNISRERDEDNLMYNMVMDVAGPNFDPHSEEIPNAEAQKLYDMLHSSERELYDGCETSQLSAMARMLSLKSDHHLSETCYDETSQFIKSVLPEDNTFFDSFYNTKKHMAGLGLPSVKIDCCVNGCMIYWGEDIDMESCKFCEKSRYKTRVNTSTREKKKIKMRSPFFQAPQRSPEQASQCSPDQASQCSPDQALHQTQHRVRTPELTLQSTPELTLNNTPENTPYNIPESEPNMPDESSLIANNDVWEVGTMHTDGRLRIKVIKGL</sequence>
<gene>
    <name evidence="3" type="ORF">POM88_033199</name>
</gene>
<evidence type="ECO:0000256" key="1">
    <source>
        <dbReference type="SAM" id="MobiDB-lite"/>
    </source>
</evidence>
<dbReference type="EMBL" id="JAUIZM010000007">
    <property type="protein sequence ID" value="KAK1377006.1"/>
    <property type="molecule type" value="Genomic_DNA"/>
</dbReference>
<dbReference type="Pfam" id="PF13963">
    <property type="entry name" value="Transpos_assoc"/>
    <property type="match status" value="1"/>
</dbReference>
<reference evidence="3" key="2">
    <citation type="submission" date="2023-05" db="EMBL/GenBank/DDBJ databases">
        <authorList>
            <person name="Schelkunov M.I."/>
        </authorList>
    </citation>
    <scope>NUCLEOTIDE SEQUENCE</scope>
    <source>
        <strain evidence="3">Hsosn_3</strain>
        <tissue evidence="3">Leaf</tissue>
    </source>
</reference>
<protein>
    <recommendedName>
        <fullName evidence="2">Transposase-associated domain-containing protein</fullName>
    </recommendedName>
</protein>
<dbReference type="PANTHER" id="PTHR10775">
    <property type="entry name" value="OS08G0208400 PROTEIN"/>
    <property type="match status" value="1"/>
</dbReference>
<accession>A0AAD8I1W4</accession>
<proteinExistence type="predicted"/>
<organism evidence="3 4">
    <name type="scientific">Heracleum sosnowskyi</name>
    <dbReference type="NCBI Taxonomy" id="360622"/>
    <lineage>
        <taxon>Eukaryota</taxon>
        <taxon>Viridiplantae</taxon>
        <taxon>Streptophyta</taxon>
        <taxon>Embryophyta</taxon>
        <taxon>Tracheophyta</taxon>
        <taxon>Spermatophyta</taxon>
        <taxon>Magnoliopsida</taxon>
        <taxon>eudicotyledons</taxon>
        <taxon>Gunneridae</taxon>
        <taxon>Pentapetalae</taxon>
        <taxon>asterids</taxon>
        <taxon>campanulids</taxon>
        <taxon>Apiales</taxon>
        <taxon>Apiaceae</taxon>
        <taxon>Apioideae</taxon>
        <taxon>apioid superclade</taxon>
        <taxon>Tordylieae</taxon>
        <taxon>Tordyliinae</taxon>
        <taxon>Heracleum</taxon>
    </lineage>
</organism>
<keyword evidence="4" id="KW-1185">Reference proteome</keyword>
<dbReference type="AlphaFoldDB" id="A0AAD8I1W4"/>
<feature type="compositionally biased region" description="Polar residues" evidence="1">
    <location>
        <begin position="305"/>
        <end position="323"/>
    </location>
</feature>
<evidence type="ECO:0000313" key="4">
    <source>
        <dbReference type="Proteomes" id="UP001237642"/>
    </source>
</evidence>
<evidence type="ECO:0000259" key="2">
    <source>
        <dbReference type="Pfam" id="PF13963"/>
    </source>
</evidence>
<reference evidence="3" key="1">
    <citation type="submission" date="2023-02" db="EMBL/GenBank/DDBJ databases">
        <title>Genome of toxic invasive species Heracleum sosnowskyi carries increased number of genes despite the absence of recent whole-genome duplications.</title>
        <authorList>
            <person name="Schelkunov M."/>
            <person name="Shtratnikova V."/>
            <person name="Makarenko M."/>
            <person name="Klepikova A."/>
            <person name="Omelchenko D."/>
            <person name="Novikova G."/>
            <person name="Obukhova E."/>
            <person name="Bogdanov V."/>
            <person name="Penin A."/>
            <person name="Logacheva M."/>
        </authorList>
    </citation>
    <scope>NUCLEOTIDE SEQUENCE</scope>
    <source>
        <strain evidence="3">Hsosn_3</strain>
        <tissue evidence="3">Leaf</tissue>
    </source>
</reference>
<feature type="domain" description="Transposase-associated" evidence="2">
    <location>
        <begin position="5"/>
        <end position="84"/>
    </location>
</feature>
<dbReference type="InterPro" id="IPR029480">
    <property type="entry name" value="Transpos_assoc"/>
</dbReference>
<evidence type="ECO:0000313" key="3">
    <source>
        <dbReference type="EMBL" id="KAK1377006.1"/>
    </source>
</evidence>
<name>A0AAD8I1W4_9APIA</name>
<comment type="caution">
    <text evidence="3">The sequence shown here is derived from an EMBL/GenBank/DDBJ whole genome shotgun (WGS) entry which is preliminary data.</text>
</comment>
<dbReference type="PANTHER" id="PTHR10775:SF188">
    <property type="entry name" value="TRANSPOSASE-ASSOCIATED DOMAIN-CONTAINING PROTEIN"/>
    <property type="match status" value="1"/>
</dbReference>
<feature type="region of interest" description="Disordered" evidence="1">
    <location>
        <begin position="267"/>
        <end position="323"/>
    </location>
</feature>
<feature type="compositionally biased region" description="Polar residues" evidence="1">
    <location>
        <begin position="269"/>
        <end position="295"/>
    </location>
</feature>